<accession>A0ABN7SQ11</accession>
<evidence type="ECO:0000313" key="3">
    <source>
        <dbReference type="Proteomes" id="UP001158576"/>
    </source>
</evidence>
<evidence type="ECO:0000256" key="1">
    <source>
        <dbReference type="SAM" id="Phobius"/>
    </source>
</evidence>
<organism evidence="2 3">
    <name type="scientific">Oikopleura dioica</name>
    <name type="common">Tunicate</name>
    <dbReference type="NCBI Taxonomy" id="34765"/>
    <lineage>
        <taxon>Eukaryota</taxon>
        <taxon>Metazoa</taxon>
        <taxon>Chordata</taxon>
        <taxon>Tunicata</taxon>
        <taxon>Appendicularia</taxon>
        <taxon>Copelata</taxon>
        <taxon>Oikopleuridae</taxon>
        <taxon>Oikopleura</taxon>
    </lineage>
</organism>
<gene>
    <name evidence="2" type="ORF">OKIOD_LOCUS9192</name>
</gene>
<feature type="transmembrane region" description="Helical" evidence="1">
    <location>
        <begin position="49"/>
        <end position="69"/>
    </location>
</feature>
<dbReference type="EMBL" id="OU015566">
    <property type="protein sequence ID" value="CAG5102707.1"/>
    <property type="molecule type" value="Genomic_DNA"/>
</dbReference>
<keyword evidence="3" id="KW-1185">Reference proteome</keyword>
<keyword evidence="1" id="KW-0812">Transmembrane</keyword>
<sequence>MIAQLNLFRHYGAMVVKRFVMTMKTIAAKVADIITQKQQPRMMLSRITWIKLVAILLVFVCEFQLAYVWNLCNQPPLIALDILIIDFFRYTAGTSHTRFQ</sequence>
<reference evidence="2 3" key="1">
    <citation type="submission" date="2021-04" db="EMBL/GenBank/DDBJ databases">
        <authorList>
            <person name="Bliznina A."/>
        </authorList>
    </citation>
    <scope>NUCLEOTIDE SEQUENCE [LARGE SCALE GENOMIC DNA]</scope>
</reference>
<dbReference type="Proteomes" id="UP001158576">
    <property type="component" value="Chromosome 1"/>
</dbReference>
<evidence type="ECO:0000313" key="2">
    <source>
        <dbReference type="EMBL" id="CAG5102707.1"/>
    </source>
</evidence>
<keyword evidence="1" id="KW-0472">Membrane</keyword>
<name>A0ABN7SQ11_OIKDI</name>
<keyword evidence="1" id="KW-1133">Transmembrane helix</keyword>
<protein>
    <submittedName>
        <fullName evidence="2">Oidioi.mRNA.OKI2018_I69.chr1.g427.t1.cds</fullName>
    </submittedName>
</protein>
<proteinExistence type="predicted"/>